<keyword evidence="2" id="KW-1185">Reference proteome</keyword>
<evidence type="ECO:0000313" key="1">
    <source>
        <dbReference type="EMBL" id="KEJ96248.1"/>
    </source>
</evidence>
<gene>
    <name evidence="1" type="ORF">SUH3_18475</name>
</gene>
<dbReference type="AlphaFoldDB" id="A0A073J0Y1"/>
<dbReference type="EMBL" id="JAMD01000004">
    <property type="protein sequence ID" value="KEJ96248.1"/>
    <property type="molecule type" value="Genomic_DNA"/>
</dbReference>
<reference evidence="1 2" key="1">
    <citation type="submission" date="2014-01" db="EMBL/GenBank/DDBJ databases">
        <title>Sulfitobacter sp. H3 (MCCC 1A00686) Genome Sequencing.</title>
        <authorList>
            <person name="Lai Q."/>
            <person name="Hong Z."/>
        </authorList>
    </citation>
    <scope>NUCLEOTIDE SEQUENCE [LARGE SCALE GENOMIC DNA]</scope>
    <source>
        <strain evidence="1 2">H3</strain>
    </source>
</reference>
<protein>
    <submittedName>
        <fullName evidence="1">Uncharacterized protein</fullName>
    </submittedName>
</protein>
<dbReference type="OrthoDB" id="7827308at2"/>
<name>A0A073J0Y1_9RHOB</name>
<dbReference type="Proteomes" id="UP000027746">
    <property type="component" value="Unassembled WGS sequence"/>
</dbReference>
<accession>A0A073J0Y1</accession>
<sequence>MTADQIEALFTRADGSYAFARWGRPIAPIAFGVQDETLGVIKGAIEAVCALAGHETTDMDPELGSNFMWFFFRDWDELPQVPGLERMVPDLEPLVARLKAADANQYRAFRFDERGAIKACFVFLKMDGALADLPADTLVLGQAAQSILLWSTLAFAERSPLAVAGQTTVLRPEIADVIRAAYDPVMPVAAADKSHALRMAARLEVANGA</sequence>
<dbReference type="RefSeq" id="WP_037925438.1">
    <property type="nucleotide sequence ID" value="NZ_CP054599.1"/>
</dbReference>
<comment type="caution">
    <text evidence="1">The sequence shown here is derived from an EMBL/GenBank/DDBJ whole genome shotgun (WGS) entry which is preliminary data.</text>
</comment>
<evidence type="ECO:0000313" key="2">
    <source>
        <dbReference type="Proteomes" id="UP000027746"/>
    </source>
</evidence>
<proteinExistence type="predicted"/>
<dbReference type="GeneID" id="68870932"/>
<organism evidence="1 2">
    <name type="scientific">Pseudosulfitobacter pseudonitzschiae</name>
    <dbReference type="NCBI Taxonomy" id="1402135"/>
    <lineage>
        <taxon>Bacteria</taxon>
        <taxon>Pseudomonadati</taxon>
        <taxon>Pseudomonadota</taxon>
        <taxon>Alphaproteobacteria</taxon>
        <taxon>Rhodobacterales</taxon>
        <taxon>Roseobacteraceae</taxon>
        <taxon>Pseudosulfitobacter</taxon>
    </lineage>
</organism>